<gene>
    <name evidence="2" type="ORF">EYZ11_001566</name>
</gene>
<organism evidence="2 3">
    <name type="scientific">Aspergillus tanneri</name>
    <dbReference type="NCBI Taxonomy" id="1220188"/>
    <lineage>
        <taxon>Eukaryota</taxon>
        <taxon>Fungi</taxon>
        <taxon>Dikarya</taxon>
        <taxon>Ascomycota</taxon>
        <taxon>Pezizomycotina</taxon>
        <taxon>Eurotiomycetes</taxon>
        <taxon>Eurotiomycetidae</taxon>
        <taxon>Eurotiales</taxon>
        <taxon>Aspergillaceae</taxon>
        <taxon>Aspergillus</taxon>
        <taxon>Aspergillus subgen. Circumdati</taxon>
    </lineage>
</organism>
<accession>A0A4S3JSU8</accession>
<reference evidence="2 3" key="1">
    <citation type="submission" date="2019-03" db="EMBL/GenBank/DDBJ databases">
        <title>The genome sequence of a newly discovered highly antifungal drug resistant Aspergillus species, Aspergillus tanneri NIH 1004.</title>
        <authorList>
            <person name="Mounaud S."/>
            <person name="Singh I."/>
            <person name="Joardar V."/>
            <person name="Pakala S."/>
            <person name="Pakala S."/>
            <person name="Venepally P."/>
            <person name="Hoover J."/>
            <person name="Nierman W."/>
            <person name="Chung J."/>
            <person name="Losada L."/>
        </authorList>
    </citation>
    <scope>NUCLEOTIDE SEQUENCE [LARGE SCALE GENOMIC DNA]</scope>
    <source>
        <strain evidence="2 3">NIH1004</strain>
    </source>
</reference>
<dbReference type="AlphaFoldDB" id="A0A4S3JSU8"/>
<keyword evidence="3" id="KW-1185">Reference proteome</keyword>
<feature type="region of interest" description="Disordered" evidence="1">
    <location>
        <begin position="44"/>
        <end position="85"/>
    </location>
</feature>
<sequence length="194" mass="21201">MAISTLILAPSAWYPPTAFNPIIEKLNPHGYVCHSIVFPSIQQTPAVEDLQPDRRRPNPGRSRGQCRNGSPLAGPSKTDREKEGKTGGVVRLVFVTAFIPDIGQSLIAAFGGTSPDWYIRDEKTSTVTANDPVNLFFHDVPDRHECGLSPYPCIVSPLRKGSRPSVVRAGVMVENVRSTGANIETEKIDTMHKP</sequence>
<name>A0A4S3JSU8_9EURO</name>
<dbReference type="PANTHER" id="PTHR37017:SF11">
    <property type="entry name" value="ESTERASE_LIPASE_THIOESTERASE DOMAIN-CONTAINING PROTEIN"/>
    <property type="match status" value="1"/>
</dbReference>
<dbReference type="STRING" id="1220188.A0A4S3JSU8"/>
<evidence type="ECO:0000313" key="2">
    <source>
        <dbReference type="EMBL" id="THC98929.1"/>
    </source>
</evidence>
<proteinExistence type="predicted"/>
<dbReference type="PANTHER" id="PTHR37017">
    <property type="entry name" value="AB HYDROLASE-1 DOMAIN-CONTAINING PROTEIN-RELATED"/>
    <property type="match status" value="1"/>
</dbReference>
<dbReference type="Proteomes" id="UP000308092">
    <property type="component" value="Unassembled WGS sequence"/>
</dbReference>
<evidence type="ECO:0000256" key="1">
    <source>
        <dbReference type="SAM" id="MobiDB-lite"/>
    </source>
</evidence>
<protein>
    <submittedName>
        <fullName evidence="2">Uncharacterized protein</fullName>
    </submittedName>
</protein>
<comment type="caution">
    <text evidence="2">The sequence shown here is derived from an EMBL/GenBank/DDBJ whole genome shotgun (WGS) entry which is preliminary data.</text>
</comment>
<dbReference type="InterPro" id="IPR052897">
    <property type="entry name" value="Sec-Metab_Biosynth_Hydrolase"/>
</dbReference>
<dbReference type="EMBL" id="SOSA01000030">
    <property type="protein sequence ID" value="THC98929.1"/>
    <property type="molecule type" value="Genomic_DNA"/>
</dbReference>
<evidence type="ECO:0000313" key="3">
    <source>
        <dbReference type="Proteomes" id="UP000308092"/>
    </source>
</evidence>
<dbReference type="VEuPathDB" id="FungiDB:EYZ11_001566"/>